<reference evidence="1" key="1">
    <citation type="submission" date="2020-07" db="EMBL/GenBank/DDBJ databases">
        <title>Multicomponent nature underlies the extraordinary mechanical properties of spider dragline silk.</title>
        <authorList>
            <person name="Kono N."/>
            <person name="Nakamura H."/>
            <person name="Mori M."/>
            <person name="Yoshida Y."/>
            <person name="Ohtoshi R."/>
            <person name="Malay A.D."/>
            <person name="Moran D.A.P."/>
            <person name="Tomita M."/>
            <person name="Numata K."/>
            <person name="Arakawa K."/>
        </authorList>
    </citation>
    <scope>NUCLEOTIDE SEQUENCE</scope>
</reference>
<accession>A0A8X6L4I4</accession>
<dbReference type="Proteomes" id="UP000887116">
    <property type="component" value="Unassembled WGS sequence"/>
</dbReference>
<evidence type="ECO:0000313" key="2">
    <source>
        <dbReference type="Proteomes" id="UP000887116"/>
    </source>
</evidence>
<protein>
    <submittedName>
        <fullName evidence="1">Uncharacterized protein</fullName>
    </submittedName>
</protein>
<gene>
    <name evidence="1" type="ORF">TNCT_405141</name>
</gene>
<sequence>MHPTYGATQKSCIRVMQMHTERYLNQGVSQHLTFSRVHRQLLETGSFAETNVGIGSRRSRREVSVHETVQQSFEEQPNSTPQGIASQIGGFVINSAEHFLHNSAELLSSYWKQMTILGGLLFDPHTIRHVWANQ</sequence>
<evidence type="ECO:0000313" key="1">
    <source>
        <dbReference type="EMBL" id="GFQ93498.1"/>
    </source>
</evidence>
<dbReference type="EMBL" id="BMAO01004262">
    <property type="protein sequence ID" value="GFQ93498.1"/>
    <property type="molecule type" value="Genomic_DNA"/>
</dbReference>
<proteinExistence type="predicted"/>
<keyword evidence="2" id="KW-1185">Reference proteome</keyword>
<dbReference type="AlphaFoldDB" id="A0A8X6L4I4"/>
<organism evidence="1 2">
    <name type="scientific">Trichonephila clavata</name>
    <name type="common">Joro spider</name>
    <name type="synonym">Nephila clavata</name>
    <dbReference type="NCBI Taxonomy" id="2740835"/>
    <lineage>
        <taxon>Eukaryota</taxon>
        <taxon>Metazoa</taxon>
        <taxon>Ecdysozoa</taxon>
        <taxon>Arthropoda</taxon>
        <taxon>Chelicerata</taxon>
        <taxon>Arachnida</taxon>
        <taxon>Araneae</taxon>
        <taxon>Araneomorphae</taxon>
        <taxon>Entelegynae</taxon>
        <taxon>Araneoidea</taxon>
        <taxon>Nephilidae</taxon>
        <taxon>Trichonephila</taxon>
    </lineage>
</organism>
<name>A0A8X6L4I4_TRICU</name>
<comment type="caution">
    <text evidence="1">The sequence shown here is derived from an EMBL/GenBank/DDBJ whole genome shotgun (WGS) entry which is preliminary data.</text>
</comment>